<evidence type="ECO:0000313" key="2">
    <source>
        <dbReference type="Proteomes" id="UP000177325"/>
    </source>
</evidence>
<protein>
    <recommendedName>
        <fullName evidence="3">Transcriptional regulator</fullName>
    </recommendedName>
</protein>
<organism evidence="1 2">
    <name type="scientific">Candidatus Kaiserbacteria bacterium RIFCSPLOWO2_12_FULL_45_26</name>
    <dbReference type="NCBI Taxonomy" id="1798525"/>
    <lineage>
        <taxon>Bacteria</taxon>
        <taxon>Candidatus Kaiseribacteriota</taxon>
    </lineage>
</organism>
<sequence>MKYMVDKNKGALVRRLKLIEGQVRGLQKMIESDTYCIDIITQTSAVKQGLSNVEDLLLENHLGGCILNQVKAGQVEKAKQEILKVYKLKRK</sequence>
<dbReference type="GO" id="GO:0045892">
    <property type="term" value="P:negative regulation of DNA-templated transcription"/>
    <property type="evidence" value="ECO:0007669"/>
    <property type="project" value="UniProtKB-ARBA"/>
</dbReference>
<dbReference type="PANTHER" id="PTHR33677:SF3">
    <property type="entry name" value="COPPER-SENSING TRANSCRIPTIONAL REPRESSOR RICR"/>
    <property type="match status" value="1"/>
</dbReference>
<dbReference type="GO" id="GO:0003677">
    <property type="term" value="F:DNA binding"/>
    <property type="evidence" value="ECO:0007669"/>
    <property type="project" value="InterPro"/>
</dbReference>
<dbReference type="InterPro" id="IPR003735">
    <property type="entry name" value="Metal_Tscrpt_repr"/>
</dbReference>
<reference evidence="1 2" key="1">
    <citation type="journal article" date="2016" name="Nat. Commun.">
        <title>Thousands of microbial genomes shed light on interconnected biogeochemical processes in an aquifer system.</title>
        <authorList>
            <person name="Anantharaman K."/>
            <person name="Brown C.T."/>
            <person name="Hug L.A."/>
            <person name="Sharon I."/>
            <person name="Castelle C.J."/>
            <person name="Probst A.J."/>
            <person name="Thomas B.C."/>
            <person name="Singh A."/>
            <person name="Wilkins M.J."/>
            <person name="Karaoz U."/>
            <person name="Brodie E.L."/>
            <person name="Williams K.H."/>
            <person name="Hubbard S.S."/>
            <person name="Banfield J.F."/>
        </authorList>
    </citation>
    <scope>NUCLEOTIDE SEQUENCE [LARGE SCALE GENOMIC DNA]</scope>
</reference>
<dbReference type="EMBL" id="MFMM01000001">
    <property type="protein sequence ID" value="OGG84946.1"/>
    <property type="molecule type" value="Genomic_DNA"/>
</dbReference>
<evidence type="ECO:0000313" key="1">
    <source>
        <dbReference type="EMBL" id="OGG84946.1"/>
    </source>
</evidence>
<dbReference type="PANTHER" id="PTHR33677">
    <property type="entry name" value="TRANSCRIPTIONAL REPRESSOR FRMR-RELATED"/>
    <property type="match status" value="1"/>
</dbReference>
<dbReference type="Pfam" id="PF02583">
    <property type="entry name" value="Trns_repr_metal"/>
    <property type="match status" value="1"/>
</dbReference>
<name>A0A1F6FGF5_9BACT</name>
<dbReference type="GO" id="GO:0046872">
    <property type="term" value="F:metal ion binding"/>
    <property type="evidence" value="ECO:0007669"/>
    <property type="project" value="InterPro"/>
</dbReference>
<evidence type="ECO:0008006" key="3">
    <source>
        <dbReference type="Google" id="ProtNLM"/>
    </source>
</evidence>
<proteinExistence type="predicted"/>
<dbReference type="CDD" id="cd10148">
    <property type="entry name" value="CsoR-like_DUF156"/>
    <property type="match status" value="1"/>
</dbReference>
<accession>A0A1F6FGF5</accession>
<dbReference type="AlphaFoldDB" id="A0A1F6FGF5"/>
<comment type="caution">
    <text evidence="1">The sequence shown here is derived from an EMBL/GenBank/DDBJ whole genome shotgun (WGS) entry which is preliminary data.</text>
</comment>
<gene>
    <name evidence="1" type="ORF">A3G90_02665</name>
</gene>
<dbReference type="STRING" id="1798525.A3G90_02665"/>
<dbReference type="Proteomes" id="UP000177325">
    <property type="component" value="Unassembled WGS sequence"/>
</dbReference>
<dbReference type="InterPro" id="IPR038390">
    <property type="entry name" value="Metal_Tscrpt_repr_sf"/>
</dbReference>
<dbReference type="Gene3D" id="1.20.58.1000">
    <property type="entry name" value="Metal-sensitive repressor, helix protomer"/>
    <property type="match status" value="1"/>
</dbReference>